<dbReference type="HOGENOM" id="CLU_2813927_0_0_1"/>
<reference evidence="1 2" key="1">
    <citation type="submission" date="2014-04" db="EMBL/GenBank/DDBJ databases">
        <authorList>
            <consortium name="DOE Joint Genome Institute"/>
            <person name="Kuo A."/>
            <person name="Kohler A."/>
            <person name="Nagy L.G."/>
            <person name="Floudas D."/>
            <person name="Copeland A."/>
            <person name="Barry K.W."/>
            <person name="Cichocki N."/>
            <person name="Veneault-Fourrey C."/>
            <person name="LaButti K."/>
            <person name="Lindquist E.A."/>
            <person name="Lipzen A."/>
            <person name="Lundell T."/>
            <person name="Morin E."/>
            <person name="Murat C."/>
            <person name="Sun H."/>
            <person name="Tunlid A."/>
            <person name="Henrissat B."/>
            <person name="Grigoriev I.V."/>
            <person name="Hibbett D.S."/>
            <person name="Martin F."/>
            <person name="Nordberg H.P."/>
            <person name="Cantor M.N."/>
            <person name="Hua S.X."/>
        </authorList>
    </citation>
    <scope>NUCLEOTIDE SEQUENCE [LARGE SCALE GENOMIC DNA]</scope>
    <source>
        <strain evidence="1 2">Foug A</strain>
    </source>
</reference>
<keyword evidence="2" id="KW-1185">Reference proteome</keyword>
<gene>
    <name evidence="1" type="ORF">SCLCIDRAFT_1216673</name>
</gene>
<organism evidence="1 2">
    <name type="scientific">Scleroderma citrinum Foug A</name>
    <dbReference type="NCBI Taxonomy" id="1036808"/>
    <lineage>
        <taxon>Eukaryota</taxon>
        <taxon>Fungi</taxon>
        <taxon>Dikarya</taxon>
        <taxon>Basidiomycota</taxon>
        <taxon>Agaricomycotina</taxon>
        <taxon>Agaricomycetes</taxon>
        <taxon>Agaricomycetidae</taxon>
        <taxon>Boletales</taxon>
        <taxon>Sclerodermatineae</taxon>
        <taxon>Sclerodermataceae</taxon>
        <taxon>Scleroderma</taxon>
    </lineage>
</organism>
<dbReference type="Proteomes" id="UP000053989">
    <property type="component" value="Unassembled WGS sequence"/>
</dbReference>
<evidence type="ECO:0000313" key="2">
    <source>
        <dbReference type="Proteomes" id="UP000053989"/>
    </source>
</evidence>
<evidence type="ECO:0000313" key="1">
    <source>
        <dbReference type="EMBL" id="KIM60619.1"/>
    </source>
</evidence>
<name>A0A0C3DWU2_9AGAM</name>
<reference evidence="2" key="2">
    <citation type="submission" date="2015-01" db="EMBL/GenBank/DDBJ databases">
        <title>Evolutionary Origins and Diversification of the Mycorrhizal Mutualists.</title>
        <authorList>
            <consortium name="DOE Joint Genome Institute"/>
            <consortium name="Mycorrhizal Genomics Consortium"/>
            <person name="Kohler A."/>
            <person name="Kuo A."/>
            <person name="Nagy L.G."/>
            <person name="Floudas D."/>
            <person name="Copeland A."/>
            <person name="Barry K.W."/>
            <person name="Cichocki N."/>
            <person name="Veneault-Fourrey C."/>
            <person name="LaButti K."/>
            <person name="Lindquist E.A."/>
            <person name="Lipzen A."/>
            <person name="Lundell T."/>
            <person name="Morin E."/>
            <person name="Murat C."/>
            <person name="Riley R."/>
            <person name="Ohm R."/>
            <person name="Sun H."/>
            <person name="Tunlid A."/>
            <person name="Henrissat B."/>
            <person name="Grigoriev I.V."/>
            <person name="Hibbett D.S."/>
            <person name="Martin F."/>
        </authorList>
    </citation>
    <scope>NUCLEOTIDE SEQUENCE [LARGE SCALE GENOMIC DNA]</scope>
    <source>
        <strain evidence="2">Foug A</strain>
    </source>
</reference>
<dbReference type="InParanoid" id="A0A0C3DWU2"/>
<protein>
    <submittedName>
        <fullName evidence="1">Uncharacterized protein</fullName>
    </submittedName>
</protein>
<sequence length="67" mass="7565">MPVVDRNAITALDSYVAISWRVMHIWSRGAGTCCLELCRRSPTAKGRALEPWTLVRTCWLFDAVLSI</sequence>
<accession>A0A0C3DWU2</accession>
<proteinExistence type="predicted"/>
<dbReference type="EMBL" id="KN822060">
    <property type="protein sequence ID" value="KIM60619.1"/>
    <property type="molecule type" value="Genomic_DNA"/>
</dbReference>
<dbReference type="AlphaFoldDB" id="A0A0C3DWU2"/>